<dbReference type="AlphaFoldDB" id="A0A4Y2I920"/>
<proteinExistence type="predicted"/>
<evidence type="ECO:0000313" key="3">
    <source>
        <dbReference type="Proteomes" id="UP000499080"/>
    </source>
</evidence>
<dbReference type="Proteomes" id="UP000499080">
    <property type="component" value="Unassembled WGS sequence"/>
</dbReference>
<feature type="domain" description="Mutator-like transposase" evidence="1">
    <location>
        <begin position="2"/>
        <end position="110"/>
    </location>
</feature>
<evidence type="ECO:0000259" key="1">
    <source>
        <dbReference type="Pfam" id="PF20700"/>
    </source>
</evidence>
<keyword evidence="3" id="KW-1185">Reference proteome</keyword>
<dbReference type="InterPro" id="IPR049012">
    <property type="entry name" value="Mutator_transp_dom"/>
</dbReference>
<reference evidence="2 3" key="1">
    <citation type="journal article" date="2019" name="Sci. Rep.">
        <title>Orb-weaving spider Araneus ventricosus genome elucidates the spidroin gene catalogue.</title>
        <authorList>
            <person name="Kono N."/>
            <person name="Nakamura H."/>
            <person name="Ohtoshi R."/>
            <person name="Moran D.A.P."/>
            <person name="Shinohara A."/>
            <person name="Yoshida Y."/>
            <person name="Fujiwara M."/>
            <person name="Mori M."/>
            <person name="Tomita M."/>
            <person name="Arakawa K."/>
        </authorList>
    </citation>
    <scope>NUCLEOTIDE SEQUENCE [LARGE SCALE GENOMIC DNA]</scope>
</reference>
<sequence>MIGDGDSNTIIKCKERVSYGRKVLKIECANHAVRRYGRALQKIQLNAARFKGVEGIRGRKILKQRMMRLIKGVINVIKVNSVKTHNEPQRKSVLNIIEDLRNVPNHVFGEISAKRLVKEKIWNLMKLYIICYIIDDK</sequence>
<organism evidence="2 3">
    <name type="scientific">Araneus ventricosus</name>
    <name type="common">Orbweaver spider</name>
    <name type="synonym">Epeira ventricosa</name>
    <dbReference type="NCBI Taxonomy" id="182803"/>
    <lineage>
        <taxon>Eukaryota</taxon>
        <taxon>Metazoa</taxon>
        <taxon>Ecdysozoa</taxon>
        <taxon>Arthropoda</taxon>
        <taxon>Chelicerata</taxon>
        <taxon>Arachnida</taxon>
        <taxon>Araneae</taxon>
        <taxon>Araneomorphae</taxon>
        <taxon>Entelegynae</taxon>
        <taxon>Araneoidea</taxon>
        <taxon>Araneidae</taxon>
        <taxon>Araneus</taxon>
    </lineage>
</organism>
<dbReference type="OrthoDB" id="6431217at2759"/>
<gene>
    <name evidence="2" type="ORF">AVEN_85168_1</name>
</gene>
<protein>
    <recommendedName>
        <fullName evidence="1">Mutator-like transposase domain-containing protein</fullName>
    </recommendedName>
</protein>
<comment type="caution">
    <text evidence="2">The sequence shown here is derived from an EMBL/GenBank/DDBJ whole genome shotgun (WGS) entry which is preliminary data.</text>
</comment>
<accession>A0A4Y2I920</accession>
<dbReference type="EMBL" id="BGPR01002456">
    <property type="protein sequence ID" value="GBM73769.1"/>
    <property type="molecule type" value="Genomic_DNA"/>
</dbReference>
<evidence type="ECO:0000313" key="2">
    <source>
        <dbReference type="EMBL" id="GBM73769.1"/>
    </source>
</evidence>
<dbReference type="Pfam" id="PF20700">
    <property type="entry name" value="Mutator"/>
    <property type="match status" value="1"/>
</dbReference>
<name>A0A4Y2I920_ARAVE</name>